<dbReference type="InterPro" id="IPR002870">
    <property type="entry name" value="Peptidase_M12B_N"/>
</dbReference>
<keyword evidence="2" id="KW-0732">Signal</keyword>
<evidence type="ECO:0000256" key="2">
    <source>
        <dbReference type="SAM" id="SignalP"/>
    </source>
</evidence>
<dbReference type="Proteomes" id="UP000887577">
    <property type="component" value="Unplaced"/>
</dbReference>
<proteinExistence type="predicted"/>
<name>A0A914YAK2_9BILA</name>
<evidence type="ECO:0000256" key="1">
    <source>
        <dbReference type="ARBA" id="ARBA00023157"/>
    </source>
</evidence>
<evidence type="ECO:0000313" key="5">
    <source>
        <dbReference type="WBParaSite" id="PSU_v2.g17234.t1"/>
    </source>
</evidence>
<feature type="domain" description="Peptidase M12B propeptide" evidence="3">
    <location>
        <begin position="67"/>
        <end position="123"/>
    </location>
</feature>
<evidence type="ECO:0000313" key="4">
    <source>
        <dbReference type="Proteomes" id="UP000887577"/>
    </source>
</evidence>
<reference evidence="5" key="1">
    <citation type="submission" date="2022-11" db="UniProtKB">
        <authorList>
            <consortium name="WormBaseParasite"/>
        </authorList>
    </citation>
    <scope>IDENTIFICATION</scope>
</reference>
<protein>
    <submittedName>
        <fullName evidence="5">Peptidase M12B propeptide domain-containing protein</fullName>
    </submittedName>
</protein>
<sequence>MVNLISLFLHYTISVVVWHSSAVTALHHKLTKRELIYTFGVEHKSLVPEYTLIRTRRVTGPNGKLRKINFDAWNSTYEIELIPNNKLISPNLISIIRDKNGTITNTKGLPPNIKTNCHYHGNVKSHDNVKAAISHCNNLMGVIVMDNHFLMLQTVPERLKHEQAKCSPF</sequence>
<accession>A0A914YAK2</accession>
<feature type="signal peptide" evidence="2">
    <location>
        <begin position="1"/>
        <end position="25"/>
    </location>
</feature>
<dbReference type="WBParaSite" id="PSU_v2.g17234.t1">
    <property type="protein sequence ID" value="PSU_v2.g17234.t1"/>
    <property type="gene ID" value="PSU_v2.g17234"/>
</dbReference>
<dbReference type="AlphaFoldDB" id="A0A914YAK2"/>
<organism evidence="4 5">
    <name type="scientific">Panagrolaimus superbus</name>
    <dbReference type="NCBI Taxonomy" id="310955"/>
    <lineage>
        <taxon>Eukaryota</taxon>
        <taxon>Metazoa</taxon>
        <taxon>Ecdysozoa</taxon>
        <taxon>Nematoda</taxon>
        <taxon>Chromadorea</taxon>
        <taxon>Rhabditida</taxon>
        <taxon>Tylenchina</taxon>
        <taxon>Panagrolaimomorpha</taxon>
        <taxon>Panagrolaimoidea</taxon>
        <taxon>Panagrolaimidae</taxon>
        <taxon>Panagrolaimus</taxon>
    </lineage>
</organism>
<evidence type="ECO:0000259" key="3">
    <source>
        <dbReference type="Pfam" id="PF01562"/>
    </source>
</evidence>
<keyword evidence="4" id="KW-1185">Reference proteome</keyword>
<keyword evidence="1" id="KW-1015">Disulfide bond</keyword>
<feature type="chain" id="PRO_5037332476" evidence="2">
    <location>
        <begin position="26"/>
        <end position="169"/>
    </location>
</feature>
<dbReference type="Pfam" id="PF01562">
    <property type="entry name" value="Pep_M12B_propep"/>
    <property type="match status" value="1"/>
</dbReference>